<gene>
    <name evidence="2" type="ORF">DNF11_0685</name>
</gene>
<organism evidence="2 3">
    <name type="scientific">Malassezia restricta (strain ATCC 96810 / NBRC 103918 / CBS 7877)</name>
    <name type="common">Seborrheic dermatitis infection agent</name>
    <dbReference type="NCBI Taxonomy" id="425264"/>
    <lineage>
        <taxon>Eukaryota</taxon>
        <taxon>Fungi</taxon>
        <taxon>Dikarya</taxon>
        <taxon>Basidiomycota</taxon>
        <taxon>Ustilaginomycotina</taxon>
        <taxon>Malasseziomycetes</taxon>
        <taxon>Malasseziales</taxon>
        <taxon>Malasseziaceae</taxon>
        <taxon>Malassezia</taxon>
    </lineage>
</organism>
<keyword evidence="3" id="KW-1185">Reference proteome</keyword>
<accession>A0A3G2S125</accession>
<evidence type="ECO:0000313" key="3">
    <source>
        <dbReference type="Proteomes" id="UP000269793"/>
    </source>
</evidence>
<proteinExistence type="predicted"/>
<name>A0A3G2S125_MALR7</name>
<evidence type="ECO:0000256" key="1">
    <source>
        <dbReference type="SAM" id="Phobius"/>
    </source>
</evidence>
<dbReference type="VEuPathDB" id="FungiDB:DNF11_0685"/>
<keyword evidence="1" id="KW-1133">Transmembrane helix</keyword>
<dbReference type="OrthoDB" id="3362786at2759"/>
<evidence type="ECO:0000313" key="2">
    <source>
        <dbReference type="EMBL" id="AYO41635.1"/>
    </source>
</evidence>
<dbReference type="EMBL" id="CP033148">
    <property type="protein sequence ID" value="AYO41635.1"/>
    <property type="molecule type" value="Genomic_DNA"/>
</dbReference>
<reference evidence="2 3" key="1">
    <citation type="submission" date="2018-10" db="EMBL/GenBank/DDBJ databases">
        <title>Complete genome sequence of Malassezia restricta CBS 7877.</title>
        <authorList>
            <person name="Morand S.C."/>
            <person name="Bertignac M."/>
            <person name="Iltis A."/>
            <person name="Kolder I."/>
            <person name="Pirovano W."/>
            <person name="Jourdain R."/>
            <person name="Clavaud C."/>
        </authorList>
    </citation>
    <scope>NUCLEOTIDE SEQUENCE [LARGE SCALE GENOMIC DNA]</scope>
    <source>
        <strain evidence="2 3">CBS 7877</strain>
    </source>
</reference>
<keyword evidence="1" id="KW-0812">Transmembrane</keyword>
<keyword evidence="1" id="KW-0472">Membrane</keyword>
<dbReference type="Proteomes" id="UP000269793">
    <property type="component" value="Chromosome I"/>
</dbReference>
<sequence length="93" mass="10772">MTKKYYEGSPKRMALTWGVMLAAAFTGFFYVKSANRMRKKEYIAVQAQTDEGERKHISKEFLGSLESNPRDKTPIQMLMMSLERQWNKSVSGK</sequence>
<protein>
    <submittedName>
        <fullName evidence="2">Uncharacterized protein</fullName>
    </submittedName>
</protein>
<feature type="transmembrane region" description="Helical" evidence="1">
    <location>
        <begin position="12"/>
        <end position="31"/>
    </location>
</feature>
<dbReference type="AlphaFoldDB" id="A0A3G2S125"/>